<dbReference type="SUPFAM" id="SSF53613">
    <property type="entry name" value="Ribokinase-like"/>
    <property type="match status" value="1"/>
</dbReference>
<organism evidence="8 9">
    <name type="scientific">Boletus edulis BED1</name>
    <dbReference type="NCBI Taxonomy" id="1328754"/>
    <lineage>
        <taxon>Eukaryota</taxon>
        <taxon>Fungi</taxon>
        <taxon>Dikarya</taxon>
        <taxon>Basidiomycota</taxon>
        <taxon>Agaricomycotina</taxon>
        <taxon>Agaricomycetes</taxon>
        <taxon>Agaricomycetidae</taxon>
        <taxon>Boletales</taxon>
        <taxon>Boletineae</taxon>
        <taxon>Boletaceae</taxon>
        <taxon>Boletoideae</taxon>
        <taxon>Boletus</taxon>
    </lineage>
</organism>
<name>A0AAD4C4Q5_BOLED</name>
<reference evidence="8" key="1">
    <citation type="submission" date="2019-10" db="EMBL/GenBank/DDBJ databases">
        <authorList>
            <consortium name="DOE Joint Genome Institute"/>
            <person name="Kuo A."/>
            <person name="Miyauchi S."/>
            <person name="Kiss E."/>
            <person name="Drula E."/>
            <person name="Kohler A."/>
            <person name="Sanchez-Garcia M."/>
            <person name="Andreopoulos B."/>
            <person name="Barry K.W."/>
            <person name="Bonito G."/>
            <person name="Buee M."/>
            <person name="Carver A."/>
            <person name="Chen C."/>
            <person name="Cichocki N."/>
            <person name="Clum A."/>
            <person name="Culley D."/>
            <person name="Crous P.W."/>
            <person name="Fauchery L."/>
            <person name="Girlanda M."/>
            <person name="Hayes R."/>
            <person name="Keri Z."/>
            <person name="LaButti K."/>
            <person name="Lipzen A."/>
            <person name="Lombard V."/>
            <person name="Magnuson J."/>
            <person name="Maillard F."/>
            <person name="Morin E."/>
            <person name="Murat C."/>
            <person name="Nolan M."/>
            <person name="Ohm R."/>
            <person name="Pangilinan J."/>
            <person name="Pereira M."/>
            <person name="Perotto S."/>
            <person name="Peter M."/>
            <person name="Riley R."/>
            <person name="Sitrit Y."/>
            <person name="Stielow B."/>
            <person name="Szollosi G."/>
            <person name="Zifcakova L."/>
            <person name="Stursova M."/>
            <person name="Spatafora J.W."/>
            <person name="Tedersoo L."/>
            <person name="Vaario L.-M."/>
            <person name="Yamada A."/>
            <person name="Yan M."/>
            <person name="Wang P."/>
            <person name="Xu J."/>
            <person name="Bruns T."/>
            <person name="Baldrian P."/>
            <person name="Vilgalys R."/>
            <person name="Henrissat B."/>
            <person name="Grigoriev I.V."/>
            <person name="Hibbett D."/>
            <person name="Nagy L.G."/>
            <person name="Martin F.M."/>
        </authorList>
    </citation>
    <scope>NUCLEOTIDE SEQUENCE</scope>
    <source>
        <strain evidence="8">BED1</strain>
    </source>
</reference>
<dbReference type="Pfam" id="PF08543">
    <property type="entry name" value="Phos_pyr_kin"/>
    <property type="match status" value="1"/>
</dbReference>
<evidence type="ECO:0000256" key="4">
    <source>
        <dbReference type="ARBA" id="ARBA00022741"/>
    </source>
</evidence>
<evidence type="ECO:0000313" key="9">
    <source>
        <dbReference type="Proteomes" id="UP001194468"/>
    </source>
</evidence>
<evidence type="ECO:0000256" key="5">
    <source>
        <dbReference type="ARBA" id="ARBA00022777"/>
    </source>
</evidence>
<keyword evidence="6" id="KW-0067">ATP-binding</keyword>
<reference evidence="8" key="2">
    <citation type="journal article" date="2020" name="Nat. Commun.">
        <title>Large-scale genome sequencing of mycorrhizal fungi provides insights into the early evolution of symbiotic traits.</title>
        <authorList>
            <person name="Miyauchi S."/>
            <person name="Kiss E."/>
            <person name="Kuo A."/>
            <person name="Drula E."/>
            <person name="Kohler A."/>
            <person name="Sanchez-Garcia M."/>
            <person name="Morin E."/>
            <person name="Andreopoulos B."/>
            <person name="Barry K.W."/>
            <person name="Bonito G."/>
            <person name="Buee M."/>
            <person name="Carver A."/>
            <person name="Chen C."/>
            <person name="Cichocki N."/>
            <person name="Clum A."/>
            <person name="Culley D."/>
            <person name="Crous P.W."/>
            <person name="Fauchery L."/>
            <person name="Girlanda M."/>
            <person name="Hayes R.D."/>
            <person name="Keri Z."/>
            <person name="LaButti K."/>
            <person name="Lipzen A."/>
            <person name="Lombard V."/>
            <person name="Magnuson J."/>
            <person name="Maillard F."/>
            <person name="Murat C."/>
            <person name="Nolan M."/>
            <person name="Ohm R.A."/>
            <person name="Pangilinan J."/>
            <person name="Pereira M.F."/>
            <person name="Perotto S."/>
            <person name="Peter M."/>
            <person name="Pfister S."/>
            <person name="Riley R."/>
            <person name="Sitrit Y."/>
            <person name="Stielow J.B."/>
            <person name="Szollosi G."/>
            <person name="Zifcakova L."/>
            <person name="Stursova M."/>
            <person name="Spatafora J.W."/>
            <person name="Tedersoo L."/>
            <person name="Vaario L.M."/>
            <person name="Yamada A."/>
            <person name="Yan M."/>
            <person name="Wang P."/>
            <person name="Xu J."/>
            <person name="Bruns T."/>
            <person name="Baldrian P."/>
            <person name="Vilgalys R."/>
            <person name="Dunand C."/>
            <person name="Henrissat B."/>
            <person name="Grigoriev I.V."/>
            <person name="Hibbett D."/>
            <person name="Nagy L.G."/>
            <person name="Martin F.M."/>
        </authorList>
    </citation>
    <scope>NUCLEOTIDE SEQUENCE</scope>
    <source>
        <strain evidence="8">BED1</strain>
    </source>
</reference>
<dbReference type="EMBL" id="WHUW01000003">
    <property type="protein sequence ID" value="KAF8448773.1"/>
    <property type="molecule type" value="Genomic_DNA"/>
</dbReference>
<dbReference type="GO" id="GO:0009443">
    <property type="term" value="P:pyridoxal 5'-phosphate salvage"/>
    <property type="evidence" value="ECO:0007669"/>
    <property type="project" value="InterPro"/>
</dbReference>
<proteinExistence type="inferred from homology"/>
<dbReference type="Proteomes" id="UP001194468">
    <property type="component" value="Unassembled WGS sequence"/>
</dbReference>
<dbReference type="Gene3D" id="3.40.1190.20">
    <property type="match status" value="1"/>
</dbReference>
<dbReference type="NCBIfam" id="TIGR00687">
    <property type="entry name" value="pyridox_kin"/>
    <property type="match status" value="1"/>
</dbReference>
<dbReference type="InterPro" id="IPR029056">
    <property type="entry name" value="Ribokinase-like"/>
</dbReference>
<dbReference type="PANTHER" id="PTHR10534">
    <property type="entry name" value="PYRIDOXAL KINASE"/>
    <property type="match status" value="1"/>
</dbReference>
<comment type="caution">
    <text evidence="8">The sequence shown here is derived from an EMBL/GenBank/DDBJ whole genome shotgun (WGS) entry which is preliminary data.</text>
</comment>
<dbReference type="AlphaFoldDB" id="A0AAD4C4Q5"/>
<keyword evidence="5" id="KW-0418">Kinase</keyword>
<sequence>MTIIESGDTDHEHTPIPIHNDRILSVQSHVAFGYVGGKAAAFPLQCMGYDVDVVNTVNFSNHTGYGCFGGTKTNAEELVRIFDTMQQSGVLVADRLLTGYIPTAESLGSVRELVKKLKLSNPNLTYLLDPVLGDSGRLYVSADCVPVYRQMLPLATIITPNWFEVEVLTEVSLTDLVSLRAALRKLHDLYHVSNVVISSIPLTKLSASVPSYLLPMQPMDGSIHAEYLICIASSINDIGNLEGQPLSTVYAGCVRLIPGYFSGVGDLFSALLLGHYHTPQSNAPLSFSTPAKSYPPLAHAASHSLSRTHAILTLTNEFASNLCLPSTDDELDTREPERKSRRMKGRELRIIQGQDVFRRKEWDGVAMMQEWEGFWNE</sequence>
<feature type="domain" description="Pyridoxamine kinase/Phosphomethylpyrimidine kinase" evidence="7">
    <location>
        <begin position="98"/>
        <end position="201"/>
    </location>
</feature>
<evidence type="ECO:0000313" key="8">
    <source>
        <dbReference type="EMBL" id="KAF8448773.1"/>
    </source>
</evidence>
<dbReference type="CDD" id="cd01173">
    <property type="entry name" value="pyridoxal_pyridoxamine_kinase"/>
    <property type="match status" value="1"/>
</dbReference>
<evidence type="ECO:0000259" key="7">
    <source>
        <dbReference type="Pfam" id="PF08543"/>
    </source>
</evidence>
<dbReference type="PANTHER" id="PTHR10534:SF2">
    <property type="entry name" value="PYRIDOXAL KINASE"/>
    <property type="match status" value="1"/>
</dbReference>
<dbReference type="InterPro" id="IPR004625">
    <property type="entry name" value="PyrdxlKinase"/>
</dbReference>
<dbReference type="GO" id="GO:0008478">
    <property type="term" value="F:pyridoxal kinase activity"/>
    <property type="evidence" value="ECO:0007669"/>
    <property type="project" value="UniProtKB-EC"/>
</dbReference>
<protein>
    <recommendedName>
        <fullName evidence="2">pyridoxal kinase</fullName>
        <ecNumber evidence="2">2.7.1.35</ecNumber>
    </recommendedName>
</protein>
<dbReference type="InterPro" id="IPR013749">
    <property type="entry name" value="PM/HMP-P_kinase-1"/>
</dbReference>
<evidence type="ECO:0000256" key="2">
    <source>
        <dbReference type="ARBA" id="ARBA00012104"/>
    </source>
</evidence>
<gene>
    <name evidence="8" type="ORF">L210DRAFT_3470879</name>
</gene>
<evidence type="ECO:0000256" key="6">
    <source>
        <dbReference type="ARBA" id="ARBA00022840"/>
    </source>
</evidence>
<evidence type="ECO:0000256" key="1">
    <source>
        <dbReference type="ARBA" id="ARBA00008805"/>
    </source>
</evidence>
<dbReference type="GO" id="GO:0005524">
    <property type="term" value="F:ATP binding"/>
    <property type="evidence" value="ECO:0007669"/>
    <property type="project" value="UniProtKB-KW"/>
</dbReference>
<dbReference type="GO" id="GO:0005829">
    <property type="term" value="C:cytosol"/>
    <property type="evidence" value="ECO:0007669"/>
    <property type="project" value="TreeGrafter"/>
</dbReference>
<keyword evidence="3" id="KW-0808">Transferase</keyword>
<accession>A0AAD4C4Q5</accession>
<keyword evidence="9" id="KW-1185">Reference proteome</keyword>
<keyword evidence="4" id="KW-0547">Nucleotide-binding</keyword>
<evidence type="ECO:0000256" key="3">
    <source>
        <dbReference type="ARBA" id="ARBA00022679"/>
    </source>
</evidence>
<dbReference type="EC" id="2.7.1.35" evidence="2"/>
<comment type="similarity">
    <text evidence="1">Belongs to the pyridoxine kinase family.</text>
</comment>